<proteinExistence type="predicted"/>
<protein>
    <submittedName>
        <fullName evidence="1">Uncharacterized protein</fullName>
    </submittedName>
</protein>
<keyword evidence="2" id="KW-1185">Reference proteome</keyword>
<evidence type="ECO:0000313" key="1">
    <source>
        <dbReference type="EMBL" id="KRZ02066.1"/>
    </source>
</evidence>
<sequence length="156" mass="17608">MSGQVPGSTIVMPMSCSNGKFQQGSLTTILFITKTPPLSLLLNIVHVSAVLPPHFRHFRPVQCIMVPCTVHIFSFPQNNILRASVQPFCLKVCRFFTTTLQEFQVASAVLADKQCTVRERQSAFHYPTSTTMHGLVRFPSLKFCKIPFRCRAIMYI</sequence>
<dbReference type="EMBL" id="JYDS01000591">
    <property type="protein sequence ID" value="KRZ02066.1"/>
    <property type="molecule type" value="Genomic_DNA"/>
</dbReference>
<gene>
    <name evidence="1" type="ORF">T4B_2218</name>
</gene>
<accession>A0A0V1GV55</accession>
<dbReference type="Proteomes" id="UP000054805">
    <property type="component" value="Unassembled WGS sequence"/>
</dbReference>
<reference evidence="1 2" key="1">
    <citation type="submission" date="2015-01" db="EMBL/GenBank/DDBJ databases">
        <title>Evolution of Trichinella species and genotypes.</title>
        <authorList>
            <person name="Korhonen P.K."/>
            <person name="Edoardo P."/>
            <person name="Giuseppe L.R."/>
            <person name="Gasser R.B."/>
        </authorList>
    </citation>
    <scope>NUCLEOTIDE SEQUENCE [LARGE SCALE GENOMIC DNA]</scope>
    <source>
        <strain evidence="1">ISS588</strain>
    </source>
</reference>
<dbReference type="AlphaFoldDB" id="A0A0V1GV55"/>
<name>A0A0V1GV55_TRIPS</name>
<organism evidence="1 2">
    <name type="scientific">Trichinella pseudospiralis</name>
    <name type="common">Parasitic roundworm</name>
    <dbReference type="NCBI Taxonomy" id="6337"/>
    <lineage>
        <taxon>Eukaryota</taxon>
        <taxon>Metazoa</taxon>
        <taxon>Ecdysozoa</taxon>
        <taxon>Nematoda</taxon>
        <taxon>Enoplea</taxon>
        <taxon>Dorylaimia</taxon>
        <taxon>Trichinellida</taxon>
        <taxon>Trichinellidae</taxon>
        <taxon>Trichinella</taxon>
    </lineage>
</organism>
<comment type="caution">
    <text evidence="1">The sequence shown here is derived from an EMBL/GenBank/DDBJ whole genome shotgun (WGS) entry which is preliminary data.</text>
</comment>
<evidence type="ECO:0000313" key="2">
    <source>
        <dbReference type="Proteomes" id="UP000054805"/>
    </source>
</evidence>